<accession>A0A5N4DM95</accession>
<comment type="similarity">
    <text evidence="4">Belongs to the ferritin family.</text>
</comment>
<keyword evidence="7" id="KW-1185">Reference proteome</keyword>
<evidence type="ECO:0000313" key="7">
    <source>
        <dbReference type="Proteomes" id="UP000299084"/>
    </source>
</evidence>
<dbReference type="SUPFAM" id="SSF47240">
    <property type="entry name" value="Ferritin-like"/>
    <property type="match status" value="1"/>
</dbReference>
<proteinExistence type="inferred from homology"/>
<comment type="caution">
    <text evidence="6">The sequence shown here is derived from an EMBL/GenBank/DDBJ whole genome shotgun (WGS) entry which is preliminary data.</text>
</comment>
<dbReference type="InterPro" id="IPR009040">
    <property type="entry name" value="Ferritin-like_diiron"/>
</dbReference>
<dbReference type="PROSITE" id="PS50905">
    <property type="entry name" value="FERRITIN_LIKE"/>
    <property type="match status" value="1"/>
</dbReference>
<dbReference type="GO" id="GO:0006826">
    <property type="term" value="P:iron ion transport"/>
    <property type="evidence" value="ECO:0007669"/>
    <property type="project" value="InterPro"/>
</dbReference>
<keyword evidence="4" id="KW-0479">Metal-binding</keyword>
<evidence type="ECO:0000256" key="3">
    <source>
        <dbReference type="ARBA" id="ARBA00047045"/>
    </source>
</evidence>
<dbReference type="Proteomes" id="UP000299084">
    <property type="component" value="Unassembled WGS sequence"/>
</dbReference>
<gene>
    <name evidence="6" type="ORF">Cadr_000014928</name>
</gene>
<dbReference type="PANTHER" id="PTHR11431">
    <property type="entry name" value="FERRITIN"/>
    <property type="match status" value="1"/>
</dbReference>
<name>A0A5N4DM95_CAMDR</name>
<evidence type="ECO:0000313" key="6">
    <source>
        <dbReference type="EMBL" id="KAB1272272.1"/>
    </source>
</evidence>
<feature type="domain" description="Ferritin-like diiron" evidence="5">
    <location>
        <begin position="1"/>
        <end position="75"/>
    </location>
</feature>
<organism evidence="6 7">
    <name type="scientific">Camelus dromedarius</name>
    <name type="common">Dromedary</name>
    <name type="synonym">Arabian camel</name>
    <dbReference type="NCBI Taxonomy" id="9838"/>
    <lineage>
        <taxon>Eukaryota</taxon>
        <taxon>Metazoa</taxon>
        <taxon>Chordata</taxon>
        <taxon>Craniata</taxon>
        <taxon>Vertebrata</taxon>
        <taxon>Euteleostomi</taxon>
        <taxon>Mammalia</taxon>
        <taxon>Eutheria</taxon>
        <taxon>Laurasiatheria</taxon>
        <taxon>Artiodactyla</taxon>
        <taxon>Tylopoda</taxon>
        <taxon>Camelidae</taxon>
        <taxon>Camelus</taxon>
    </lineage>
</organism>
<keyword evidence="4" id="KW-0409">Iron storage</keyword>
<comment type="function">
    <text evidence="2">Stores iron in a soluble, non-toxic, readily available form. Important for iron homeostasis. Iron is taken up in the ferrous form and deposited as ferric hydroxides after oxidation. Also plays a role in delivery of iron to cells. Mediates iron uptake in capsule cells of the developing kidney. Delivery to lysosomes by the cargo receptor NCOA4 for autophagic degradation and release or iron.</text>
</comment>
<dbReference type="GO" id="GO:0008198">
    <property type="term" value="F:ferrous iron binding"/>
    <property type="evidence" value="ECO:0007669"/>
    <property type="project" value="TreeGrafter"/>
</dbReference>
<keyword evidence="4" id="KW-0408">Iron</keyword>
<dbReference type="InterPro" id="IPR012347">
    <property type="entry name" value="Ferritin-like"/>
</dbReference>
<dbReference type="EMBL" id="JWIN03000010">
    <property type="protein sequence ID" value="KAB1272272.1"/>
    <property type="molecule type" value="Genomic_DNA"/>
</dbReference>
<dbReference type="GO" id="GO:0044754">
    <property type="term" value="C:autolysosome"/>
    <property type="evidence" value="ECO:0007669"/>
    <property type="project" value="UniProtKB-SubCell"/>
</dbReference>
<reference evidence="6 7" key="1">
    <citation type="journal article" date="2019" name="Mol. Ecol. Resour.">
        <title>Improving Illumina assemblies with Hi-C and long reads: an example with the North African dromedary.</title>
        <authorList>
            <person name="Elbers J.P."/>
            <person name="Rogers M.F."/>
            <person name="Perelman P.L."/>
            <person name="Proskuryakova A.A."/>
            <person name="Serdyukova N.A."/>
            <person name="Johnson W.E."/>
            <person name="Horin P."/>
            <person name="Corander J."/>
            <person name="Murphy D."/>
            <person name="Burger P.A."/>
        </authorList>
    </citation>
    <scope>NUCLEOTIDE SEQUENCE [LARGE SCALE GENOMIC DNA]</scope>
    <source>
        <strain evidence="6">Drom800</strain>
        <tissue evidence="6">Blood</tissue>
    </source>
</reference>
<sequence>MPNPSQAEGGKTQDPVEAAIPLKENLNQALLDLHALGSARPDLYLCDILDSHFLGEDVKLIKKMGKHLTNLCRLASPEAGRGNYLFQRLTLKHD</sequence>
<dbReference type="InterPro" id="IPR009078">
    <property type="entry name" value="Ferritin-like_SF"/>
</dbReference>
<dbReference type="AlphaFoldDB" id="A0A5N4DM95"/>
<dbReference type="InterPro" id="IPR001519">
    <property type="entry name" value="Ferritin"/>
</dbReference>
<protein>
    <recommendedName>
        <fullName evidence="4">Ferritin</fullName>
    </recommendedName>
</protein>
<comment type="subunit">
    <text evidence="3">Oligomer of 24 subunits. There are two types of subunits: L (light) chain and H (heavy) chain. The major chain can be light or heavy, depending on the species and tissue type. The functional molecule forms a roughly spherical shell with a diameter of 12 nm and contains a central cavity into which the insoluble mineral iron core is deposited. Interacts with NCOA4.</text>
</comment>
<evidence type="ECO:0000259" key="5">
    <source>
        <dbReference type="PROSITE" id="PS50905"/>
    </source>
</evidence>
<comment type="subcellular location">
    <subcellularLocation>
        <location evidence="1">Autolysosome</location>
    </subcellularLocation>
</comment>
<evidence type="ECO:0000256" key="4">
    <source>
        <dbReference type="RuleBase" id="RU361145"/>
    </source>
</evidence>
<evidence type="ECO:0000256" key="2">
    <source>
        <dbReference type="ARBA" id="ARBA00045578"/>
    </source>
</evidence>
<evidence type="ECO:0000256" key="1">
    <source>
        <dbReference type="ARBA" id="ARBA00044942"/>
    </source>
</evidence>
<dbReference type="Gene3D" id="1.20.1260.10">
    <property type="match status" value="1"/>
</dbReference>
<dbReference type="PANTHER" id="PTHR11431:SF47">
    <property type="entry name" value="FERRITIN LIGHT CHAIN"/>
    <property type="match status" value="1"/>
</dbReference>
<dbReference type="GO" id="GO:0008199">
    <property type="term" value="F:ferric iron binding"/>
    <property type="evidence" value="ECO:0007669"/>
    <property type="project" value="InterPro"/>
</dbReference>
<dbReference type="GO" id="GO:0006879">
    <property type="term" value="P:intracellular iron ion homeostasis"/>
    <property type="evidence" value="ECO:0007669"/>
    <property type="project" value="UniProtKB-KW"/>
</dbReference>